<evidence type="ECO:0000256" key="1">
    <source>
        <dbReference type="ARBA" id="ARBA00022801"/>
    </source>
</evidence>
<dbReference type="Gene3D" id="1.10.150.240">
    <property type="entry name" value="Putative phosphatase, domain 2"/>
    <property type="match status" value="1"/>
</dbReference>
<dbReference type="GO" id="GO:0016787">
    <property type="term" value="F:hydrolase activity"/>
    <property type="evidence" value="ECO:0007669"/>
    <property type="project" value="UniProtKB-KW"/>
</dbReference>
<dbReference type="SFLD" id="SFLDG01129">
    <property type="entry name" value="C1.5:_HAD__Beta-PGM__Phosphata"/>
    <property type="match status" value="1"/>
</dbReference>
<dbReference type="EMBL" id="JAIBSC010000023">
    <property type="protein sequence ID" value="KAH1907988.1"/>
    <property type="molecule type" value="Genomic_DNA"/>
</dbReference>
<dbReference type="Proteomes" id="UP000813423">
    <property type="component" value="Unassembled WGS sequence"/>
</dbReference>
<keyword evidence="1" id="KW-0378">Hydrolase</keyword>
<dbReference type="Pfam" id="PF00702">
    <property type="entry name" value="Hydrolase"/>
    <property type="match status" value="1"/>
</dbReference>
<gene>
    <name evidence="2" type="ORF">KXV57_003755</name>
</gene>
<accession>A0A9P8NKC1</accession>
<sequence length="242" mass="26645">MPTKHIIFDVVGTCVSFDAYFASIAATIGPKLSSHGITPTHFGYTWMTAAELEFTFLSISESYRPYKDVMRALFYRSLFMAGVAQPRRVFTEEERDACLAGYASLQLRPELVPALEKLRSAGFEVWCLTTGDVERVRGYFTRAGVEMPVERVLSCDGLRVAKPAPGAYRAAIETIGSGGEDEKWFAAAHLWDVSAAVRAGFRGAYCGVLEGEGCWEVFERESLEVVAEGLVEMVEGVIQLSV</sequence>
<evidence type="ECO:0008006" key="4">
    <source>
        <dbReference type="Google" id="ProtNLM"/>
    </source>
</evidence>
<reference evidence="2" key="1">
    <citation type="submission" date="2021-08" db="EMBL/GenBank/DDBJ databases">
        <title>Global Aspergillus fumigatus from environmental and clinical sources.</title>
        <authorList>
            <person name="Barber A."/>
            <person name="Sae-Ong T."/>
        </authorList>
    </citation>
    <scope>NUCLEOTIDE SEQUENCE</scope>
    <source>
        <strain evidence="2">NRZ-2016-071</strain>
    </source>
</reference>
<dbReference type="AlphaFoldDB" id="A0A9P8NKC1"/>
<protein>
    <recommendedName>
        <fullName evidence="4">2-haloalkanoic acid dehalogenase</fullName>
    </recommendedName>
</protein>
<evidence type="ECO:0000313" key="3">
    <source>
        <dbReference type="Proteomes" id="UP000813423"/>
    </source>
</evidence>
<name>A0A9P8NKC1_ASPFM</name>
<dbReference type="InterPro" id="IPR036412">
    <property type="entry name" value="HAD-like_sf"/>
</dbReference>
<evidence type="ECO:0000313" key="2">
    <source>
        <dbReference type="EMBL" id="KAH1907988.1"/>
    </source>
</evidence>
<dbReference type="InterPro" id="IPR023198">
    <property type="entry name" value="PGP-like_dom2"/>
</dbReference>
<dbReference type="InterPro" id="IPR051540">
    <property type="entry name" value="S-2-haloacid_dehalogenase"/>
</dbReference>
<dbReference type="InterPro" id="IPR023214">
    <property type="entry name" value="HAD_sf"/>
</dbReference>
<dbReference type="PANTHER" id="PTHR43316:SF4">
    <property type="entry name" value="ACID DEHALOGENASE, PUTATIVE (AFU_ORTHOLOGUE AFUA_8G05870)-RELATED"/>
    <property type="match status" value="1"/>
</dbReference>
<proteinExistence type="predicted"/>
<organism evidence="2 3">
    <name type="scientific">Aspergillus fumigatus</name>
    <name type="common">Neosartorya fumigata</name>
    <dbReference type="NCBI Taxonomy" id="746128"/>
    <lineage>
        <taxon>Eukaryota</taxon>
        <taxon>Fungi</taxon>
        <taxon>Dikarya</taxon>
        <taxon>Ascomycota</taxon>
        <taxon>Pezizomycotina</taxon>
        <taxon>Eurotiomycetes</taxon>
        <taxon>Eurotiomycetidae</taxon>
        <taxon>Eurotiales</taxon>
        <taxon>Aspergillaceae</taxon>
        <taxon>Aspergillus</taxon>
        <taxon>Aspergillus subgen. Fumigati</taxon>
    </lineage>
</organism>
<dbReference type="PANTHER" id="PTHR43316">
    <property type="entry name" value="HYDROLASE, HALOACID DELAHOGENASE-RELATED"/>
    <property type="match status" value="1"/>
</dbReference>
<dbReference type="Gene3D" id="3.40.50.1000">
    <property type="entry name" value="HAD superfamily/HAD-like"/>
    <property type="match status" value="1"/>
</dbReference>
<dbReference type="SUPFAM" id="SSF56784">
    <property type="entry name" value="HAD-like"/>
    <property type="match status" value="1"/>
</dbReference>
<comment type="caution">
    <text evidence="2">The sequence shown here is derived from an EMBL/GenBank/DDBJ whole genome shotgun (WGS) entry which is preliminary data.</text>
</comment>
<dbReference type="SFLD" id="SFLDS00003">
    <property type="entry name" value="Haloacid_Dehalogenase"/>
    <property type="match status" value="1"/>
</dbReference>